<evidence type="ECO:0000259" key="3">
    <source>
        <dbReference type="Pfam" id="PF05076"/>
    </source>
</evidence>
<feature type="domain" description="Suppressor of fused-like" evidence="3">
    <location>
        <begin position="64"/>
        <end position="240"/>
    </location>
</feature>
<dbReference type="PANTHER" id="PTHR10928">
    <property type="entry name" value="SUPPRESSOR OF FUSED"/>
    <property type="match status" value="1"/>
</dbReference>
<dbReference type="InterPro" id="IPR037181">
    <property type="entry name" value="SUFU_N"/>
</dbReference>
<feature type="region of interest" description="Disordered" evidence="2">
    <location>
        <begin position="285"/>
        <end position="316"/>
    </location>
</feature>
<dbReference type="Proteomes" id="UP000279307">
    <property type="component" value="Chromosome 6"/>
</dbReference>
<organism evidence="5">
    <name type="scientific">Ooceraea biroi</name>
    <name type="common">Clonal raider ant</name>
    <name type="synonym">Cerapachys biroi</name>
    <dbReference type="NCBI Taxonomy" id="2015173"/>
    <lineage>
        <taxon>Eukaryota</taxon>
        <taxon>Metazoa</taxon>
        <taxon>Ecdysozoa</taxon>
        <taxon>Arthropoda</taxon>
        <taxon>Hexapoda</taxon>
        <taxon>Insecta</taxon>
        <taxon>Pterygota</taxon>
        <taxon>Neoptera</taxon>
        <taxon>Endopterygota</taxon>
        <taxon>Hymenoptera</taxon>
        <taxon>Apocrita</taxon>
        <taxon>Aculeata</taxon>
        <taxon>Formicoidea</taxon>
        <taxon>Formicidae</taxon>
        <taxon>Dorylinae</taxon>
        <taxon>Ooceraea</taxon>
    </lineage>
</organism>
<evidence type="ECO:0000259" key="4">
    <source>
        <dbReference type="Pfam" id="PF12470"/>
    </source>
</evidence>
<dbReference type="SUPFAM" id="SSF103359">
    <property type="entry name" value="Suppressor of Fused, N-terminal domain"/>
    <property type="match status" value="1"/>
</dbReference>
<dbReference type="Pfam" id="PF05076">
    <property type="entry name" value="SUFU"/>
    <property type="match status" value="1"/>
</dbReference>
<keyword evidence="1" id="KW-0539">Nucleus</keyword>
<feature type="compositionally biased region" description="Acidic residues" evidence="2">
    <location>
        <begin position="294"/>
        <end position="306"/>
    </location>
</feature>
<dbReference type="GO" id="GO:0005634">
    <property type="term" value="C:nucleus"/>
    <property type="evidence" value="ECO:0007669"/>
    <property type="project" value="UniProtKB-SubCell"/>
</dbReference>
<dbReference type="InterPro" id="IPR020941">
    <property type="entry name" value="SUFU-like_domain"/>
</dbReference>
<gene>
    <name evidence="5" type="ORF">DMN91_006181</name>
</gene>
<accession>A0A3L8DMX7</accession>
<evidence type="ECO:0000313" key="5">
    <source>
        <dbReference type="EMBL" id="RLU21805.1"/>
    </source>
</evidence>
<evidence type="ECO:0000256" key="1">
    <source>
        <dbReference type="PIRNR" id="PIRNR011844"/>
    </source>
</evidence>
<proteinExistence type="inferred from homology"/>
<dbReference type="EMBL" id="QOIP01000006">
    <property type="protein sequence ID" value="RLU21805.1"/>
    <property type="molecule type" value="Genomic_DNA"/>
</dbReference>
<feature type="domain" description="Suppressor of fused C-terminal" evidence="4">
    <location>
        <begin position="253"/>
        <end position="428"/>
    </location>
</feature>
<reference evidence="5" key="2">
    <citation type="submission" date="2018-07" db="EMBL/GenBank/DDBJ databases">
        <authorList>
            <person name="Mckenzie S.K."/>
            <person name="Kronauer D.J.C."/>
        </authorList>
    </citation>
    <scope>NUCLEOTIDE SEQUENCE</scope>
    <source>
        <strain evidence="5">Clonal line C1</strain>
    </source>
</reference>
<protein>
    <recommendedName>
        <fullName evidence="1">Suppressor of fused homolog</fullName>
    </recommendedName>
</protein>
<comment type="subcellular location">
    <subcellularLocation>
        <location evidence="1">Cytoplasm</location>
    </subcellularLocation>
    <subcellularLocation>
        <location evidence="1">Nucleus</location>
    </subcellularLocation>
</comment>
<evidence type="ECO:0000256" key="2">
    <source>
        <dbReference type="SAM" id="MobiDB-lite"/>
    </source>
</evidence>
<keyword evidence="1" id="KW-0963">Cytoplasm</keyword>
<comment type="caution">
    <text evidence="5">The sequence shown here is derived from an EMBL/GenBank/DDBJ whole genome shotgun (WGS) entry which is preliminary data.</text>
</comment>
<dbReference type="InterPro" id="IPR007768">
    <property type="entry name" value="Suppressor_of_fused"/>
</dbReference>
<dbReference type="PIRSF" id="PIRSF011844">
    <property type="entry name" value="Suppressor_of_fused_protein"/>
    <property type="match status" value="1"/>
</dbReference>
<dbReference type="InterPro" id="IPR016591">
    <property type="entry name" value="Suppressor_of_fused_euk"/>
</dbReference>
<comment type="similarity">
    <text evidence="1">Belongs to the SUFU family.</text>
</comment>
<name>A0A3L8DMX7_OOCBI</name>
<dbReference type="Pfam" id="PF12470">
    <property type="entry name" value="SUFU_C"/>
    <property type="match status" value="1"/>
</dbReference>
<dbReference type="GO" id="GO:0005737">
    <property type="term" value="C:cytoplasm"/>
    <property type="evidence" value="ECO:0007669"/>
    <property type="project" value="UniProtKB-SubCell"/>
</dbReference>
<dbReference type="PANTHER" id="PTHR10928:SF2">
    <property type="entry name" value="SUPPRESSOR OF FUSED HOMOLOG"/>
    <property type="match status" value="1"/>
</dbReference>
<dbReference type="Gene3D" id="3.30.1360.230">
    <property type="entry name" value="Sufu, C-terminal domain"/>
    <property type="match status" value="1"/>
</dbReference>
<dbReference type="InterPro" id="IPR038489">
    <property type="entry name" value="SUFU_C_sf"/>
</dbReference>
<dbReference type="OrthoDB" id="10038834at2759"/>
<reference evidence="5" key="1">
    <citation type="journal article" date="2018" name="Genome Res.">
        <title>The genomic architecture and molecular evolution of ant odorant receptors.</title>
        <authorList>
            <person name="McKenzie S.K."/>
            <person name="Kronauer D.J.C."/>
        </authorList>
    </citation>
    <scope>NUCLEOTIDE SEQUENCE [LARGE SCALE GENOMIC DNA]</scope>
    <source>
        <strain evidence="5">Clonal line C1</strain>
    </source>
</reference>
<dbReference type="AlphaFoldDB" id="A0A3L8DMX7"/>
<dbReference type="InterPro" id="IPR024314">
    <property type="entry name" value="SUFU_C"/>
</dbReference>
<feature type="compositionally biased region" description="Basic and acidic residues" evidence="2">
    <location>
        <begin position="307"/>
        <end position="316"/>
    </location>
</feature>
<sequence length="454" mass="50250">MYGTNMREHEEFSRCFPICQPIQAPPPSPRAPGLDALHSLCKQIYPDQGNPLTVTAIVKHWLGGPDPLDYISMYANPGCPEFGVPPHWHYVSFGLSDLHGDGRLHPKPGPGRPSGFGFELTFRLGRERNETTPPTWPANVMQQLAKYVFNSANTLMPGDHVSWHAALDGGNGRITQILMGQDPQLPASVSTPHGDVSFVQIVGVTSEELQAAQHWNGLGVVNLLKSARDCGPWLVTNMKRMRSAMEDDPTIAEKIQCGIERDGSNTSGVSAKCWWVQITNDKSAERYREKRNDSDDEEDEEDEEEKEDVKPIVKTERLSPCEQQESNMVEETSIRFLSGLHLTFNLEAGSLLPLAIKGRVMHGRHFTFKSILSHSAITIVAPSVTGTFVTEEKPYAVRGPWLQVLLSEELAGRMAGEFQVLNTPDKVMPLSIIVTMVSGVQSRCLAVAEVLDEF</sequence>